<dbReference type="Gene3D" id="3.30.420.10">
    <property type="entry name" value="Ribonuclease H-like superfamily/Ribonuclease H"/>
    <property type="match status" value="1"/>
</dbReference>
<dbReference type="GO" id="GO:0004190">
    <property type="term" value="F:aspartic-type endopeptidase activity"/>
    <property type="evidence" value="ECO:0007669"/>
    <property type="project" value="UniProtKB-KW"/>
</dbReference>
<dbReference type="InterPro" id="IPR001969">
    <property type="entry name" value="Aspartic_peptidase_AS"/>
</dbReference>
<dbReference type="AlphaFoldDB" id="A0A151RV81"/>
<dbReference type="FunFam" id="3.30.420.10:FF:000032">
    <property type="entry name" value="Retrovirus-related Pol polyprotein from transposon 297-like Protein"/>
    <property type="match status" value="1"/>
</dbReference>
<dbReference type="InterPro" id="IPR041588">
    <property type="entry name" value="Integrase_H2C2"/>
</dbReference>
<keyword evidence="12" id="KW-0695">RNA-directed DNA polymerase</keyword>
<dbReference type="PROSITE" id="PS50994">
    <property type="entry name" value="INTEGRASE"/>
    <property type="match status" value="1"/>
</dbReference>
<evidence type="ECO:0000256" key="10">
    <source>
        <dbReference type="ARBA" id="ARBA00022884"/>
    </source>
</evidence>
<dbReference type="GO" id="GO:0003677">
    <property type="term" value="F:DNA binding"/>
    <property type="evidence" value="ECO:0007669"/>
    <property type="project" value="UniProtKB-KW"/>
</dbReference>
<evidence type="ECO:0000256" key="7">
    <source>
        <dbReference type="ARBA" id="ARBA00022759"/>
    </source>
</evidence>
<dbReference type="SUPFAM" id="SSF53098">
    <property type="entry name" value="Ribonuclease H-like"/>
    <property type="match status" value="1"/>
</dbReference>
<keyword evidence="15" id="KW-0233">DNA recombination</keyword>
<dbReference type="InterPro" id="IPR001584">
    <property type="entry name" value="Integrase_cat-core"/>
</dbReference>
<dbReference type="GO" id="GO:0004519">
    <property type="term" value="F:endonuclease activity"/>
    <property type="evidence" value="ECO:0007669"/>
    <property type="project" value="UniProtKB-KW"/>
</dbReference>
<keyword evidence="13" id="KW-0239">DNA-directed DNA polymerase</keyword>
<keyword evidence="6" id="KW-0064">Aspartyl protease</keyword>
<dbReference type="FunFam" id="3.30.70.270:FF:000020">
    <property type="entry name" value="Transposon Tf2-6 polyprotein-like Protein"/>
    <property type="match status" value="1"/>
</dbReference>
<dbReference type="Pfam" id="PF17919">
    <property type="entry name" value="RT_RNaseH_2"/>
    <property type="match status" value="1"/>
</dbReference>
<dbReference type="InterPro" id="IPR005162">
    <property type="entry name" value="Retrotrans_gag_dom"/>
</dbReference>
<feature type="compositionally biased region" description="Low complexity" evidence="17">
    <location>
        <begin position="193"/>
        <end position="225"/>
    </location>
</feature>
<evidence type="ECO:0000256" key="9">
    <source>
        <dbReference type="ARBA" id="ARBA00022842"/>
    </source>
</evidence>
<evidence type="ECO:0000256" key="6">
    <source>
        <dbReference type="ARBA" id="ARBA00022750"/>
    </source>
</evidence>
<organism evidence="19 20">
    <name type="scientific">Cajanus cajan</name>
    <name type="common">Pigeon pea</name>
    <name type="synonym">Cajanus indicus</name>
    <dbReference type="NCBI Taxonomy" id="3821"/>
    <lineage>
        <taxon>Eukaryota</taxon>
        <taxon>Viridiplantae</taxon>
        <taxon>Streptophyta</taxon>
        <taxon>Embryophyta</taxon>
        <taxon>Tracheophyta</taxon>
        <taxon>Spermatophyta</taxon>
        <taxon>Magnoliopsida</taxon>
        <taxon>eudicotyledons</taxon>
        <taxon>Gunneridae</taxon>
        <taxon>Pentapetalae</taxon>
        <taxon>rosids</taxon>
        <taxon>fabids</taxon>
        <taxon>Fabales</taxon>
        <taxon>Fabaceae</taxon>
        <taxon>Papilionoideae</taxon>
        <taxon>50 kb inversion clade</taxon>
        <taxon>NPAAA clade</taxon>
        <taxon>indigoferoid/millettioid clade</taxon>
        <taxon>Phaseoleae</taxon>
        <taxon>Cajanus</taxon>
    </lineage>
</organism>
<evidence type="ECO:0000256" key="15">
    <source>
        <dbReference type="ARBA" id="ARBA00023172"/>
    </source>
</evidence>
<protein>
    <submittedName>
        <fullName evidence="19">Transposon Ty3-I Gag-Pol polyprotein</fullName>
    </submittedName>
</protein>
<evidence type="ECO:0000256" key="4">
    <source>
        <dbReference type="ARBA" id="ARBA00022722"/>
    </source>
</evidence>
<dbReference type="Pfam" id="PF13650">
    <property type="entry name" value="Asp_protease_2"/>
    <property type="match status" value="1"/>
</dbReference>
<dbReference type="EMBL" id="KQ483558">
    <property type="protein sequence ID" value="KYP46454.1"/>
    <property type="molecule type" value="Genomic_DNA"/>
</dbReference>
<gene>
    <name evidence="19" type="ORF">KK1_031967</name>
</gene>
<keyword evidence="8" id="KW-0378">Hydrolase</keyword>
<evidence type="ECO:0000256" key="11">
    <source>
        <dbReference type="ARBA" id="ARBA00022908"/>
    </source>
</evidence>
<dbReference type="SUPFAM" id="SSF50630">
    <property type="entry name" value="Acid proteases"/>
    <property type="match status" value="1"/>
</dbReference>
<keyword evidence="3" id="KW-0548">Nucleotidyltransferase</keyword>
<dbReference type="GO" id="GO:0015074">
    <property type="term" value="P:DNA integration"/>
    <property type="evidence" value="ECO:0007669"/>
    <property type="project" value="UniProtKB-KW"/>
</dbReference>
<evidence type="ECO:0000256" key="5">
    <source>
        <dbReference type="ARBA" id="ARBA00022723"/>
    </source>
</evidence>
<dbReference type="InterPro" id="IPR016197">
    <property type="entry name" value="Chromo-like_dom_sf"/>
</dbReference>
<evidence type="ECO:0000256" key="1">
    <source>
        <dbReference type="ARBA" id="ARBA00022670"/>
    </source>
</evidence>
<dbReference type="InterPro" id="IPR050951">
    <property type="entry name" value="Retrovirus_Pol_polyprotein"/>
</dbReference>
<evidence type="ECO:0000256" key="17">
    <source>
        <dbReference type="SAM" id="MobiDB-lite"/>
    </source>
</evidence>
<evidence type="ECO:0000256" key="8">
    <source>
        <dbReference type="ARBA" id="ARBA00022801"/>
    </source>
</evidence>
<dbReference type="InterPro" id="IPR043128">
    <property type="entry name" value="Rev_trsase/Diguanyl_cyclase"/>
</dbReference>
<evidence type="ECO:0000259" key="18">
    <source>
        <dbReference type="PROSITE" id="PS50994"/>
    </source>
</evidence>
<dbReference type="GO" id="GO:0003723">
    <property type="term" value="F:RNA binding"/>
    <property type="evidence" value="ECO:0007669"/>
    <property type="project" value="UniProtKB-KW"/>
</dbReference>
<dbReference type="Pfam" id="PF03732">
    <property type="entry name" value="Retrotrans_gag"/>
    <property type="match status" value="1"/>
</dbReference>
<dbReference type="PANTHER" id="PTHR37984">
    <property type="entry name" value="PROTEIN CBG26694"/>
    <property type="match status" value="1"/>
</dbReference>
<dbReference type="InterPro" id="IPR021109">
    <property type="entry name" value="Peptidase_aspartic_dom_sf"/>
</dbReference>
<evidence type="ECO:0000313" key="20">
    <source>
        <dbReference type="Proteomes" id="UP000075243"/>
    </source>
</evidence>
<evidence type="ECO:0000256" key="3">
    <source>
        <dbReference type="ARBA" id="ARBA00022695"/>
    </source>
</evidence>
<keyword evidence="10" id="KW-0694">RNA-binding</keyword>
<evidence type="ECO:0000256" key="16">
    <source>
        <dbReference type="ARBA" id="ARBA00023268"/>
    </source>
</evidence>
<keyword evidence="7" id="KW-0255">Endonuclease</keyword>
<dbReference type="Pfam" id="PF17921">
    <property type="entry name" value="Integrase_H2C2"/>
    <property type="match status" value="1"/>
</dbReference>
<keyword evidence="2" id="KW-0808">Transferase</keyword>
<keyword evidence="9" id="KW-0460">Magnesium</keyword>
<evidence type="ECO:0000313" key="19">
    <source>
        <dbReference type="EMBL" id="KYP46454.1"/>
    </source>
</evidence>
<dbReference type="GO" id="GO:0046872">
    <property type="term" value="F:metal ion binding"/>
    <property type="evidence" value="ECO:0007669"/>
    <property type="project" value="UniProtKB-KW"/>
</dbReference>
<keyword evidence="20" id="KW-1185">Reference proteome</keyword>
<dbReference type="GO" id="GO:0003887">
    <property type="term" value="F:DNA-directed DNA polymerase activity"/>
    <property type="evidence" value="ECO:0007669"/>
    <property type="project" value="UniProtKB-KW"/>
</dbReference>
<sequence length="1139" mass="129429">MVLKQHSSTESASSNNGHNQPFQVRSVKLDFPRFDGSEVLQWIFKAEQFFSYYRTPDDQRLLIASIHLDKDVVPWYQMMIREHPFHSWIAFTRALEMEFGPSPYEGPRSQLFKLTQTNSVQAYYVQFTALANRVQGVTQEALLDCFVGGLKPDIRRDVIAQSPPSLLRTVSLAKLYEEKYTIKPKPFSSSFFQKNQTTNTNQTTPQSLKSTSLPPLLPSPDSKPTYVKKLTSAEMQLRRDKGICFTCDDKFSPNHRCPNKQYFVLQWEEDDEPELQPEPPDVIEAVMGTGSQDHHLSYNALNGSSGLGTMKFQGSINGVRVQILLDSGSSDNFLQPRIAQCLKIPVEPIPNLQVLVGNGNSLVAEGLIRDLGVRIQGHTLKLPVYLLPVSGADLVLGAAWLATIGPHISNYSTLTLKFYLGNQFITLYGQKPSLPQPAQFNHMRRMQHTHAIAELFTLQFSHIDAPNDQLLYFPADMEPELAMLLYTYRTVFDVPSGLPPRFLGLTGYYRKFIKGYASIAAPLSNLLKKESFHWTEQTTAAFENLKAAVTKAPVLALPDFSKLFTLETDASGIGIGAVLNKPGKENLAADCLSRSFFMAWSEPKLQIVHVLKEALQADLQLQSIKELCLQNKAPDPHYSVHDQLLYWKGRLVIPNSHNLVKQILYEFHTSLLGGHAGMARTLARISAQFYWSGMQKDVKEFVQQCLVCQQAKSATTLPAGLLQPLPIPMQIWEDLAMDFITGLPLSHGFTVILVVIDRLSKYAHFFTMKTDYTSKQVAEIFVKNVVKLHGFPKTIVSDRDKVFTSQFWQHLFKLSGTTINLTTAYHPQSDGQSEALNKCLEMYLRCFTHDSPKDWAQLLPWAEFWYNTACHNSSGMTPFKVVYGRDPPKLIKYTVDQADPVSLQEQLLTRDLTINKLKQNLHKAQGHMKKYADQKRRQLEFQIGDLVLVKLQPYRQHSVALRKNQKLSLRYFGPFPVIERIGLVAYKLLLPSTTKIHPVFHVSQLKPCKGEHTTPYIPFPFTNVKVQPIIQPAKILKERVIVQGQQQVPQKLVQWQGFENEQATWEDTTALQQAFPDFNLEDKVNLKGGGIVTRQNMIKESLAEKESEEHVEEWKLRARKGSRPKITNTKLKDYHWLKE</sequence>
<dbReference type="InterPro" id="IPR043502">
    <property type="entry name" value="DNA/RNA_pol_sf"/>
</dbReference>
<dbReference type="Proteomes" id="UP000075243">
    <property type="component" value="Unassembled WGS sequence"/>
</dbReference>
<dbReference type="Gene3D" id="1.10.340.70">
    <property type="match status" value="1"/>
</dbReference>
<dbReference type="GO" id="GO:0006310">
    <property type="term" value="P:DNA recombination"/>
    <property type="evidence" value="ECO:0007669"/>
    <property type="project" value="UniProtKB-KW"/>
</dbReference>
<evidence type="ECO:0000256" key="2">
    <source>
        <dbReference type="ARBA" id="ARBA00022679"/>
    </source>
</evidence>
<dbReference type="CDD" id="cd00303">
    <property type="entry name" value="retropepsin_like"/>
    <property type="match status" value="1"/>
</dbReference>
<keyword evidence="1" id="KW-0645">Protease</keyword>
<dbReference type="Gene3D" id="2.40.70.10">
    <property type="entry name" value="Acid Proteases"/>
    <property type="match status" value="1"/>
</dbReference>
<keyword evidence="5" id="KW-0479">Metal-binding</keyword>
<proteinExistence type="predicted"/>
<dbReference type="Pfam" id="PF24626">
    <property type="entry name" value="SH3_Tf2-1"/>
    <property type="match status" value="1"/>
</dbReference>
<dbReference type="GO" id="GO:0006508">
    <property type="term" value="P:proteolysis"/>
    <property type="evidence" value="ECO:0007669"/>
    <property type="project" value="UniProtKB-KW"/>
</dbReference>
<name>A0A151RV81_CAJCA</name>
<dbReference type="SUPFAM" id="SSF56672">
    <property type="entry name" value="DNA/RNA polymerases"/>
    <property type="match status" value="1"/>
</dbReference>
<keyword evidence="14" id="KW-0238">DNA-binding</keyword>
<dbReference type="Gramene" id="C.cajan_32999.t">
    <property type="protein sequence ID" value="C.cajan_32999.t"/>
    <property type="gene ID" value="C.cajan_32999"/>
</dbReference>
<dbReference type="PROSITE" id="PS00141">
    <property type="entry name" value="ASP_PROTEASE"/>
    <property type="match status" value="1"/>
</dbReference>
<dbReference type="InterPro" id="IPR036397">
    <property type="entry name" value="RNaseH_sf"/>
</dbReference>
<evidence type="ECO:0000256" key="13">
    <source>
        <dbReference type="ARBA" id="ARBA00022932"/>
    </source>
</evidence>
<dbReference type="SUPFAM" id="SSF54160">
    <property type="entry name" value="Chromo domain-like"/>
    <property type="match status" value="1"/>
</dbReference>
<keyword evidence="16" id="KW-0511">Multifunctional enzyme</keyword>
<keyword evidence="11" id="KW-0229">DNA integration</keyword>
<feature type="domain" description="Integrase catalytic" evidence="18">
    <location>
        <begin position="722"/>
        <end position="886"/>
    </location>
</feature>
<dbReference type="InterPro" id="IPR041577">
    <property type="entry name" value="RT_RNaseH_2"/>
</dbReference>
<dbReference type="InterPro" id="IPR056924">
    <property type="entry name" value="SH3_Tf2-1"/>
</dbReference>
<accession>A0A151RV81</accession>
<evidence type="ECO:0000256" key="12">
    <source>
        <dbReference type="ARBA" id="ARBA00022918"/>
    </source>
</evidence>
<feature type="region of interest" description="Disordered" evidence="17">
    <location>
        <begin position="191"/>
        <end position="225"/>
    </location>
</feature>
<dbReference type="Gene3D" id="3.30.70.270">
    <property type="match status" value="1"/>
</dbReference>
<dbReference type="PANTHER" id="PTHR37984:SF5">
    <property type="entry name" value="PROTEIN NYNRIN-LIKE"/>
    <property type="match status" value="1"/>
</dbReference>
<keyword evidence="4" id="KW-0540">Nuclease</keyword>
<dbReference type="GO" id="GO:0003964">
    <property type="term" value="F:RNA-directed DNA polymerase activity"/>
    <property type="evidence" value="ECO:0007669"/>
    <property type="project" value="UniProtKB-KW"/>
</dbReference>
<evidence type="ECO:0000256" key="14">
    <source>
        <dbReference type="ARBA" id="ARBA00023125"/>
    </source>
</evidence>
<dbReference type="InterPro" id="IPR012337">
    <property type="entry name" value="RNaseH-like_sf"/>
</dbReference>
<dbReference type="FunFam" id="1.10.340.70:FF:000001">
    <property type="entry name" value="Retrovirus-related Pol polyprotein from transposon gypsy-like Protein"/>
    <property type="match status" value="1"/>
</dbReference>
<reference evidence="19" key="1">
    <citation type="journal article" date="2012" name="Nat. Biotechnol.">
        <title>Draft genome sequence of pigeonpea (Cajanus cajan), an orphan legume crop of resource-poor farmers.</title>
        <authorList>
            <person name="Varshney R.K."/>
            <person name="Chen W."/>
            <person name="Li Y."/>
            <person name="Bharti A.K."/>
            <person name="Saxena R.K."/>
            <person name="Schlueter J.A."/>
            <person name="Donoghue M.T."/>
            <person name="Azam S."/>
            <person name="Fan G."/>
            <person name="Whaley A.M."/>
            <person name="Farmer A.D."/>
            <person name="Sheridan J."/>
            <person name="Iwata A."/>
            <person name="Tuteja R."/>
            <person name="Penmetsa R.V."/>
            <person name="Wu W."/>
            <person name="Upadhyaya H.D."/>
            <person name="Yang S.P."/>
            <person name="Shah T."/>
            <person name="Saxena K.B."/>
            <person name="Michael T."/>
            <person name="McCombie W.R."/>
            <person name="Yang B."/>
            <person name="Zhang G."/>
            <person name="Yang H."/>
            <person name="Wang J."/>
            <person name="Spillane C."/>
            <person name="Cook D.R."/>
            <person name="May G.D."/>
            <person name="Xu X."/>
            <person name="Jackson S.A."/>
        </authorList>
    </citation>
    <scope>NUCLEOTIDE SEQUENCE [LARGE SCALE GENOMIC DNA]</scope>
</reference>
<dbReference type="Pfam" id="PF00665">
    <property type="entry name" value="rve"/>
    <property type="match status" value="1"/>
</dbReference>